<dbReference type="EMBL" id="JAEAGR010000008">
    <property type="protein sequence ID" value="MBH1941068.1"/>
    <property type="molecule type" value="Genomic_DNA"/>
</dbReference>
<proteinExistence type="predicted"/>
<evidence type="ECO:0000259" key="1">
    <source>
        <dbReference type="Pfam" id="PF13539"/>
    </source>
</evidence>
<sequence length="219" mass="25492">METIKTLDAGSCLGDIQYEDSILKQLFYAEDITDTIKQRIEGKSYGKDCNIPYEDLRYIRALHIGFDHKTYIGEMIVNKAIAEDIIEILYELYQADYPIERMVLVDEYDADDIKSMEANNSSAFNYRNVEGTKRLSLHSYGMAVDINPLYNPYVRELDGKIDVLPRSGEEYADRTKESPYYIKKGDICYQAFTKRGFTWGGEWKNSKDYQHFQKAIDEK</sequence>
<dbReference type="Gene3D" id="3.30.1380.10">
    <property type="match status" value="1"/>
</dbReference>
<dbReference type="GO" id="GO:0008233">
    <property type="term" value="F:peptidase activity"/>
    <property type="evidence" value="ECO:0007669"/>
    <property type="project" value="InterPro"/>
</dbReference>
<gene>
    <name evidence="2" type="ORF">I5677_09210</name>
</gene>
<dbReference type="InterPro" id="IPR009045">
    <property type="entry name" value="Zn_M74/Hedgehog-like"/>
</dbReference>
<organism evidence="2 3">
    <name type="scientific">Mobilitalea sibirica</name>
    <dbReference type="NCBI Taxonomy" id="1462919"/>
    <lineage>
        <taxon>Bacteria</taxon>
        <taxon>Bacillati</taxon>
        <taxon>Bacillota</taxon>
        <taxon>Clostridia</taxon>
        <taxon>Lachnospirales</taxon>
        <taxon>Lachnospiraceae</taxon>
        <taxon>Mobilitalea</taxon>
    </lineage>
</organism>
<name>A0A8J7H2M0_9FIRM</name>
<accession>A0A8J7H2M0</accession>
<keyword evidence="3" id="KW-1185">Reference proteome</keyword>
<dbReference type="Pfam" id="PF13539">
    <property type="entry name" value="Peptidase_M15_4"/>
    <property type="match status" value="1"/>
</dbReference>
<reference evidence="2" key="1">
    <citation type="submission" date="2020-12" db="EMBL/GenBank/DDBJ databases">
        <title>M. sibirica DSM 26468T genome.</title>
        <authorList>
            <person name="Thieme N."/>
            <person name="Rettenmaier R."/>
            <person name="Zverlov V."/>
            <person name="Liebl W."/>
        </authorList>
    </citation>
    <scope>NUCLEOTIDE SEQUENCE</scope>
    <source>
        <strain evidence="2">DSM 26468</strain>
    </source>
</reference>
<dbReference type="SUPFAM" id="SSF55166">
    <property type="entry name" value="Hedgehog/DD-peptidase"/>
    <property type="match status" value="1"/>
</dbReference>
<evidence type="ECO:0000313" key="3">
    <source>
        <dbReference type="Proteomes" id="UP000623269"/>
    </source>
</evidence>
<comment type="caution">
    <text evidence="2">The sequence shown here is derived from an EMBL/GenBank/DDBJ whole genome shotgun (WGS) entry which is preliminary data.</text>
</comment>
<dbReference type="InterPro" id="IPR039561">
    <property type="entry name" value="Peptidase_M15C"/>
</dbReference>
<protein>
    <submittedName>
        <fullName evidence="2">M15 family metallopeptidase</fullName>
    </submittedName>
</protein>
<dbReference type="Proteomes" id="UP000623269">
    <property type="component" value="Unassembled WGS sequence"/>
</dbReference>
<dbReference type="AlphaFoldDB" id="A0A8J7H2M0"/>
<evidence type="ECO:0000313" key="2">
    <source>
        <dbReference type="EMBL" id="MBH1941068.1"/>
    </source>
</evidence>
<feature type="domain" description="Peptidase M15C" evidence="1">
    <location>
        <begin position="131"/>
        <end position="213"/>
    </location>
</feature>